<dbReference type="Proteomes" id="UP000265618">
    <property type="component" value="Unassembled WGS sequence"/>
</dbReference>
<dbReference type="InterPro" id="IPR015915">
    <property type="entry name" value="Kelch-typ_b-propeller"/>
</dbReference>
<accession>A0A9K3GKG7</accession>
<protein>
    <submittedName>
        <fullName evidence="2">Uncharacterized protein</fullName>
    </submittedName>
</protein>
<evidence type="ECO:0000313" key="3">
    <source>
        <dbReference type="Proteomes" id="UP000265618"/>
    </source>
</evidence>
<evidence type="ECO:0000256" key="1">
    <source>
        <dbReference type="SAM" id="MobiDB-lite"/>
    </source>
</evidence>
<comment type="caution">
    <text evidence="2">The sequence shown here is derived from an EMBL/GenBank/DDBJ whole genome shotgun (WGS) entry which is preliminary data.</text>
</comment>
<sequence length="194" mass="21578">MHSLDVTMEYEVMRDLDRITGDMMDPTSYSCVIATLARGGDVHYSSIPCPICVPTRHISATRIGNEVYIVCGGEVVHRRQFELTPEVSEPSIAETDHDTETSDSASGPPPSYLGCSMWVLSMDSRQWRQCPRTGVTGERLPWPEERSHFTTHAVTRFDSMTAMPDGQVLVLRGGWGSDGMALGDEWVYNPRTHG</sequence>
<proteinExistence type="predicted"/>
<dbReference type="Gene3D" id="2.120.10.80">
    <property type="entry name" value="Kelch-type beta propeller"/>
    <property type="match status" value="1"/>
</dbReference>
<dbReference type="AlphaFoldDB" id="A0A9K3GKG7"/>
<name>A0A9K3GKG7_9EUKA</name>
<gene>
    <name evidence="2" type="ORF">KIPB_007284</name>
</gene>
<keyword evidence="3" id="KW-1185">Reference proteome</keyword>
<reference evidence="2 3" key="1">
    <citation type="journal article" date="2018" name="PLoS ONE">
        <title>The draft genome of Kipferlia bialata reveals reductive genome evolution in fornicate parasites.</title>
        <authorList>
            <person name="Tanifuji G."/>
            <person name="Takabayashi S."/>
            <person name="Kume K."/>
            <person name="Takagi M."/>
            <person name="Nakayama T."/>
            <person name="Kamikawa R."/>
            <person name="Inagaki Y."/>
            <person name="Hashimoto T."/>
        </authorList>
    </citation>
    <scope>NUCLEOTIDE SEQUENCE [LARGE SCALE GENOMIC DNA]</scope>
    <source>
        <strain evidence="2">NY0173</strain>
    </source>
</reference>
<feature type="region of interest" description="Disordered" evidence="1">
    <location>
        <begin position="86"/>
        <end position="110"/>
    </location>
</feature>
<organism evidence="2 3">
    <name type="scientific">Kipferlia bialata</name>
    <dbReference type="NCBI Taxonomy" id="797122"/>
    <lineage>
        <taxon>Eukaryota</taxon>
        <taxon>Metamonada</taxon>
        <taxon>Carpediemonas-like organisms</taxon>
        <taxon>Kipferlia</taxon>
    </lineage>
</organism>
<dbReference type="EMBL" id="BDIP01002021">
    <property type="protein sequence ID" value="GIQ85590.1"/>
    <property type="molecule type" value="Genomic_DNA"/>
</dbReference>
<dbReference type="SUPFAM" id="SSF117281">
    <property type="entry name" value="Kelch motif"/>
    <property type="match status" value="1"/>
</dbReference>
<evidence type="ECO:0000313" key="2">
    <source>
        <dbReference type="EMBL" id="GIQ85590.1"/>
    </source>
</evidence>